<dbReference type="STRING" id="557598.LHK_00106"/>
<gene>
    <name evidence="1" type="ordered locus">LHK_00106</name>
</gene>
<dbReference type="EMBL" id="CP001154">
    <property type="protein sequence ID" value="ACO73102.1"/>
    <property type="molecule type" value="Genomic_DNA"/>
</dbReference>
<protein>
    <submittedName>
        <fullName evidence="1">Uncharacterized protein</fullName>
    </submittedName>
</protein>
<evidence type="ECO:0000313" key="1">
    <source>
        <dbReference type="EMBL" id="ACO73102.1"/>
    </source>
</evidence>
<reference evidence="1 2" key="1">
    <citation type="journal article" date="2009" name="PLoS Genet.">
        <title>The complete genome and proteome of Laribacter hongkongensis reveal potential mechanisms for adaptations to different temperatures and habitats.</title>
        <authorList>
            <person name="Woo P.C."/>
            <person name="Lau S.K."/>
            <person name="Tse H."/>
            <person name="Teng J.L."/>
            <person name="Curreem S.O."/>
            <person name="Tsang A.K."/>
            <person name="Fan R.Y."/>
            <person name="Wong G.K."/>
            <person name="Huang Y."/>
            <person name="Loman N.J."/>
            <person name="Snyder L.A."/>
            <person name="Cai J.J."/>
            <person name="Huang J.D."/>
            <person name="Mak W."/>
            <person name="Pallen M.J."/>
            <person name="Lok S."/>
            <person name="Yuen K.Y."/>
        </authorList>
    </citation>
    <scope>NUCLEOTIDE SEQUENCE [LARGE SCALE GENOMIC DNA]</scope>
    <source>
        <strain evidence="1 2">HLHK9</strain>
    </source>
</reference>
<accession>C1D9Y9</accession>
<organism evidence="1 2">
    <name type="scientific">Laribacter hongkongensis (strain HLHK9)</name>
    <dbReference type="NCBI Taxonomy" id="557598"/>
    <lineage>
        <taxon>Bacteria</taxon>
        <taxon>Pseudomonadati</taxon>
        <taxon>Pseudomonadota</taxon>
        <taxon>Betaproteobacteria</taxon>
        <taxon>Neisseriales</taxon>
        <taxon>Aquaspirillaceae</taxon>
        <taxon>Laribacter</taxon>
    </lineage>
</organism>
<name>C1D9Y9_LARHH</name>
<sequence length="60" mass="6085">MKFRAASGVSCLRQNSLSVRTVGGRTIVVACLAGGSGGMAGDCADRCHTPVPGAPEVPRR</sequence>
<proteinExistence type="predicted"/>
<dbReference type="AlphaFoldDB" id="C1D9Y9"/>
<dbReference type="Proteomes" id="UP000002010">
    <property type="component" value="Chromosome"/>
</dbReference>
<dbReference type="HOGENOM" id="CLU_2935876_0_0_4"/>
<keyword evidence="2" id="KW-1185">Reference proteome</keyword>
<evidence type="ECO:0000313" key="2">
    <source>
        <dbReference type="Proteomes" id="UP000002010"/>
    </source>
</evidence>
<dbReference type="KEGG" id="lhk:LHK_00106"/>